<evidence type="ECO:0000256" key="10">
    <source>
        <dbReference type="SAM" id="SignalP"/>
    </source>
</evidence>
<keyword evidence="5 10" id="KW-0732">Signal</keyword>
<dbReference type="Proteomes" id="UP001302676">
    <property type="component" value="Unassembled WGS sequence"/>
</dbReference>
<feature type="chain" id="PRO_5042883256" evidence="10">
    <location>
        <begin position="19"/>
        <end position="333"/>
    </location>
</feature>
<dbReference type="AlphaFoldDB" id="A0AAN6UWR6"/>
<dbReference type="InterPro" id="IPR036249">
    <property type="entry name" value="Thioredoxin-like_sf"/>
</dbReference>
<accession>A0AAN6UWR6</accession>
<dbReference type="EMBL" id="MU853628">
    <property type="protein sequence ID" value="KAK4140548.1"/>
    <property type="molecule type" value="Genomic_DNA"/>
</dbReference>
<keyword evidence="7 9" id="KW-1133">Transmembrane helix</keyword>
<dbReference type="GO" id="GO:0018279">
    <property type="term" value="P:protein N-linked glycosylation via asparagine"/>
    <property type="evidence" value="ECO:0007669"/>
    <property type="project" value="TreeGrafter"/>
</dbReference>
<name>A0AAN6UWR6_9PEZI</name>
<dbReference type="InterPro" id="IPR021149">
    <property type="entry name" value="OligosaccharylTrfase_OST3/OST6"/>
</dbReference>
<dbReference type="Pfam" id="PF04756">
    <property type="entry name" value="OST3_OST6"/>
    <property type="match status" value="1"/>
</dbReference>
<dbReference type="GeneID" id="87814858"/>
<dbReference type="PANTHER" id="PTHR12692">
    <property type="entry name" value="DOLICHYL-DIPHOSPHOOLIGOSACCHARIDE--PROTEIN GLYCOSYLTRANSFERASE-RELATED"/>
    <property type="match status" value="1"/>
</dbReference>
<feature type="transmembrane region" description="Helical" evidence="9">
    <location>
        <begin position="183"/>
        <end position="204"/>
    </location>
</feature>
<evidence type="ECO:0000256" key="2">
    <source>
        <dbReference type="ARBA" id="ARBA00004477"/>
    </source>
</evidence>
<proteinExistence type="inferred from homology"/>
<dbReference type="RefSeq" id="XP_062633919.1">
    <property type="nucleotide sequence ID" value="XM_062778245.1"/>
</dbReference>
<dbReference type="Gene3D" id="3.40.30.10">
    <property type="entry name" value="Glutaredoxin"/>
    <property type="match status" value="1"/>
</dbReference>
<dbReference type="GO" id="GO:0008250">
    <property type="term" value="C:oligosaccharyltransferase complex"/>
    <property type="evidence" value="ECO:0007669"/>
    <property type="project" value="TreeGrafter"/>
</dbReference>
<feature type="transmembrane region" description="Helical" evidence="9">
    <location>
        <begin position="297"/>
        <end position="318"/>
    </location>
</feature>
<keyword evidence="12" id="KW-1185">Reference proteome</keyword>
<feature type="transmembrane region" description="Helical" evidence="9">
    <location>
        <begin position="216"/>
        <end position="234"/>
    </location>
</feature>
<gene>
    <name evidence="11" type="ORF">C8A04DRAFT_14815</name>
</gene>
<evidence type="ECO:0000256" key="9">
    <source>
        <dbReference type="SAM" id="Phobius"/>
    </source>
</evidence>
<evidence type="ECO:0000256" key="7">
    <source>
        <dbReference type="ARBA" id="ARBA00022989"/>
    </source>
</evidence>
<organism evidence="11 12">
    <name type="scientific">Dichotomopilus funicola</name>
    <dbReference type="NCBI Taxonomy" id="1934379"/>
    <lineage>
        <taxon>Eukaryota</taxon>
        <taxon>Fungi</taxon>
        <taxon>Dikarya</taxon>
        <taxon>Ascomycota</taxon>
        <taxon>Pezizomycotina</taxon>
        <taxon>Sordariomycetes</taxon>
        <taxon>Sordariomycetidae</taxon>
        <taxon>Sordariales</taxon>
        <taxon>Chaetomiaceae</taxon>
        <taxon>Dichotomopilus</taxon>
    </lineage>
</organism>
<keyword evidence="6" id="KW-0256">Endoplasmic reticulum</keyword>
<dbReference type="PANTHER" id="PTHR12692:SF0">
    <property type="entry name" value="GH11935P"/>
    <property type="match status" value="1"/>
</dbReference>
<evidence type="ECO:0000313" key="12">
    <source>
        <dbReference type="Proteomes" id="UP001302676"/>
    </source>
</evidence>
<dbReference type="SUPFAM" id="SSF52833">
    <property type="entry name" value="Thioredoxin-like"/>
    <property type="match status" value="1"/>
</dbReference>
<dbReference type="FunFam" id="3.40.30.10:FF:000302">
    <property type="entry name" value="Oligosaccharyl transferase subunit (Gamma), putative"/>
    <property type="match status" value="1"/>
</dbReference>
<feature type="signal peptide" evidence="10">
    <location>
        <begin position="1"/>
        <end position="18"/>
    </location>
</feature>
<comment type="subcellular location">
    <subcellularLocation>
        <location evidence="2">Endoplasmic reticulum membrane</location>
        <topology evidence="2">Multi-pass membrane protein</topology>
    </subcellularLocation>
</comment>
<reference evidence="11" key="1">
    <citation type="journal article" date="2023" name="Mol. Phylogenet. Evol.">
        <title>Genome-scale phylogeny and comparative genomics of the fungal order Sordariales.</title>
        <authorList>
            <person name="Hensen N."/>
            <person name="Bonometti L."/>
            <person name="Westerberg I."/>
            <person name="Brannstrom I.O."/>
            <person name="Guillou S."/>
            <person name="Cros-Aarteil S."/>
            <person name="Calhoun S."/>
            <person name="Haridas S."/>
            <person name="Kuo A."/>
            <person name="Mondo S."/>
            <person name="Pangilinan J."/>
            <person name="Riley R."/>
            <person name="LaButti K."/>
            <person name="Andreopoulos B."/>
            <person name="Lipzen A."/>
            <person name="Chen C."/>
            <person name="Yan M."/>
            <person name="Daum C."/>
            <person name="Ng V."/>
            <person name="Clum A."/>
            <person name="Steindorff A."/>
            <person name="Ohm R.A."/>
            <person name="Martin F."/>
            <person name="Silar P."/>
            <person name="Natvig D.O."/>
            <person name="Lalanne C."/>
            <person name="Gautier V."/>
            <person name="Ament-Velasquez S.L."/>
            <person name="Kruys A."/>
            <person name="Hutchinson M.I."/>
            <person name="Powell A.J."/>
            <person name="Barry K."/>
            <person name="Miller A.N."/>
            <person name="Grigoriev I.V."/>
            <person name="Debuchy R."/>
            <person name="Gladieux P."/>
            <person name="Hiltunen Thoren M."/>
            <person name="Johannesson H."/>
        </authorList>
    </citation>
    <scope>NUCLEOTIDE SEQUENCE</scope>
    <source>
        <strain evidence="11">CBS 141.50</strain>
    </source>
</reference>
<evidence type="ECO:0000256" key="1">
    <source>
        <dbReference type="ARBA" id="ARBA00002791"/>
    </source>
</evidence>
<feature type="transmembrane region" description="Helical" evidence="9">
    <location>
        <begin position="268"/>
        <end position="285"/>
    </location>
</feature>
<protein>
    <submittedName>
        <fullName evidence="11">Magnesium transporter protein 1</fullName>
    </submittedName>
</protein>
<comment type="function">
    <text evidence="1">Subunit of the oligosaccharyl transferase (OST) complex that catalyzes the initial transfer of a defined glycan (Glc(3)Man(9)GlcNAc(2) in eukaryotes) from the lipid carrier dolichol-pyrophosphate to an asparagine residue within an Asn-X-Ser/Thr consensus motif in nascent polypeptide chains, the first step in protein N-glycosylation. N-glycosylation occurs cotranslationally and the complex associates with the Sec61 complex at the channel-forming translocon complex that mediates protein translocation across the endoplasmic reticulum (ER). All subunits are required for a maximal enzyme activity.</text>
</comment>
<evidence type="ECO:0000313" key="11">
    <source>
        <dbReference type="EMBL" id="KAK4140548.1"/>
    </source>
</evidence>
<evidence type="ECO:0000256" key="3">
    <source>
        <dbReference type="ARBA" id="ARBA00009561"/>
    </source>
</evidence>
<evidence type="ECO:0000256" key="4">
    <source>
        <dbReference type="ARBA" id="ARBA00022692"/>
    </source>
</evidence>
<evidence type="ECO:0000256" key="5">
    <source>
        <dbReference type="ARBA" id="ARBA00022729"/>
    </source>
</evidence>
<sequence length="333" mass="36712">MRWLSLFSLALSATGALAAKAPGKKTPEERFQLYHNKALSSSPVKLADASYRELTSTPRDYSVAVLLTAMDSRYGCQLCREFQPEWELLARSWTNGDRKGESRVVFGTLDFGDGRDVFMSLGLQTAPVLFFFPPSTGPHAAASSEPVRYDFSGGAQAADVVHNWLSKQLPDRPHPPIKRPINWMRWISTFVVLSGTLTACSVAWPYVLPVIQSRTVWAAITLISILLFTSGHMFNHIRNVPYVAGDGKGGISYFASGFQNQYGLETQIVAAMYGVLALSSISLAIKVPRMTDPRNQGIAFAAWFGVLFVVYSLLLSIFRGKNPGYTLSLPPFM</sequence>
<evidence type="ECO:0000256" key="8">
    <source>
        <dbReference type="ARBA" id="ARBA00023136"/>
    </source>
</evidence>
<keyword evidence="4 9" id="KW-0812">Transmembrane</keyword>
<reference evidence="11" key="2">
    <citation type="submission" date="2023-05" db="EMBL/GenBank/DDBJ databases">
        <authorList>
            <consortium name="Lawrence Berkeley National Laboratory"/>
            <person name="Steindorff A."/>
            <person name="Hensen N."/>
            <person name="Bonometti L."/>
            <person name="Westerberg I."/>
            <person name="Brannstrom I.O."/>
            <person name="Guillou S."/>
            <person name="Cros-Aarteil S."/>
            <person name="Calhoun S."/>
            <person name="Haridas S."/>
            <person name="Kuo A."/>
            <person name="Mondo S."/>
            <person name="Pangilinan J."/>
            <person name="Riley R."/>
            <person name="Labutti K."/>
            <person name="Andreopoulos B."/>
            <person name="Lipzen A."/>
            <person name="Chen C."/>
            <person name="Yanf M."/>
            <person name="Daum C."/>
            <person name="Ng V."/>
            <person name="Clum A."/>
            <person name="Ohm R."/>
            <person name="Martin F."/>
            <person name="Silar P."/>
            <person name="Natvig D."/>
            <person name="Lalanne C."/>
            <person name="Gautier V."/>
            <person name="Ament-Velasquez S.L."/>
            <person name="Kruys A."/>
            <person name="Hutchinson M.I."/>
            <person name="Powell A.J."/>
            <person name="Barry K."/>
            <person name="Miller A.N."/>
            <person name="Grigoriev I.V."/>
            <person name="Debuchy R."/>
            <person name="Gladieux P."/>
            <person name="Thoren M.H."/>
            <person name="Johannesson H."/>
        </authorList>
    </citation>
    <scope>NUCLEOTIDE SEQUENCE</scope>
    <source>
        <strain evidence="11">CBS 141.50</strain>
    </source>
</reference>
<comment type="caution">
    <text evidence="11">The sequence shown here is derived from an EMBL/GenBank/DDBJ whole genome shotgun (WGS) entry which is preliminary data.</text>
</comment>
<keyword evidence="8 9" id="KW-0472">Membrane</keyword>
<comment type="similarity">
    <text evidence="3">Belongs to the OST3/OST6 family.</text>
</comment>
<evidence type="ECO:0000256" key="6">
    <source>
        <dbReference type="ARBA" id="ARBA00022824"/>
    </source>
</evidence>